<comment type="caution">
    <text evidence="11">The sequence shown here is derived from an EMBL/GenBank/DDBJ whole genome shotgun (WGS) entry which is preliminary data.</text>
</comment>
<feature type="repeat" description="WD" evidence="8">
    <location>
        <begin position="317"/>
        <end position="351"/>
    </location>
</feature>
<evidence type="ECO:0000256" key="9">
    <source>
        <dbReference type="SAM" id="MobiDB-lite"/>
    </source>
</evidence>
<evidence type="ECO:0000259" key="10">
    <source>
        <dbReference type="SMART" id="SM01033"/>
    </source>
</evidence>
<evidence type="ECO:0000256" key="7">
    <source>
        <dbReference type="ARBA" id="ARBA00076453"/>
    </source>
</evidence>
<dbReference type="InterPro" id="IPR015943">
    <property type="entry name" value="WD40/YVTN_repeat-like_dom_sf"/>
</dbReference>
<evidence type="ECO:0000256" key="2">
    <source>
        <dbReference type="ARBA" id="ARBA00004604"/>
    </source>
</evidence>
<dbReference type="AlphaFoldDB" id="A0A066WQS2"/>
<dbReference type="FunFam" id="2.130.10.10:FF:000378">
    <property type="entry name" value="U3 small nucleolar RNA-associated protein 7"/>
    <property type="match status" value="1"/>
</dbReference>
<feature type="region of interest" description="Disordered" evidence="9">
    <location>
        <begin position="1"/>
        <end position="72"/>
    </location>
</feature>
<feature type="compositionally biased region" description="Acidic residues" evidence="9">
    <location>
        <begin position="548"/>
        <end position="562"/>
    </location>
</feature>
<dbReference type="InParanoid" id="A0A066WQS2"/>
<dbReference type="PROSITE" id="PS50082">
    <property type="entry name" value="WD_REPEATS_2"/>
    <property type="match status" value="1"/>
</dbReference>
<dbReference type="EMBL" id="JMSN01000005">
    <property type="protein sequence ID" value="KDN52995.1"/>
    <property type="molecule type" value="Genomic_DNA"/>
</dbReference>
<organism evidence="11 12">
    <name type="scientific">Tilletiaria anomala (strain ATCC 24038 / CBS 436.72 / UBC 951)</name>
    <dbReference type="NCBI Taxonomy" id="1037660"/>
    <lineage>
        <taxon>Eukaryota</taxon>
        <taxon>Fungi</taxon>
        <taxon>Dikarya</taxon>
        <taxon>Basidiomycota</taxon>
        <taxon>Ustilaginomycotina</taxon>
        <taxon>Exobasidiomycetes</taxon>
        <taxon>Georgefischeriales</taxon>
        <taxon>Tilletiariaceae</taxon>
        <taxon>Tilletiaria</taxon>
    </lineage>
</organism>
<dbReference type="FunCoup" id="A0A066WQS2">
    <property type="interactions" value="720"/>
</dbReference>
<dbReference type="STRING" id="1037660.A0A066WQS2"/>
<dbReference type="InterPro" id="IPR012952">
    <property type="entry name" value="BING4_C_dom"/>
</dbReference>
<keyword evidence="4 8" id="KW-0853">WD repeat</keyword>
<accession>A0A066WQS2</accession>
<dbReference type="Pfam" id="PF00400">
    <property type="entry name" value="WD40"/>
    <property type="match status" value="1"/>
</dbReference>
<sequence>MAASARSEGGKRKRGGKGNKDKKDKPTSTHDESALKLQSSSIASATRMPTSLQQATPSSMQNARPPKSFGKIHDKKLRAHLSNEYLSAKRAAEHAKLADQYINISAPGEGAGLIELEDDLERTAKVTQSVIRDSVGVDTARKSFSLQLDGGRDGVGLGPYRCDYTRNGRHLALGGRKGHIAAFDWHAGKLSFEINVKETVRDIKWLHNQDYIAVAQKKYAFIYDAHSGAEIHKLKQHVEVHRMQFLPYHFLLATIGSAGYLKYQDVSTGQLVSQHRTGLGLCNVLAQNPLTAVLHCGHANGTVTLWTPNLSTPALKLLAHCGPVSGISINTQNGGRQMVTSGMDGCVKVWDSRMLGRGAVKEWVNPRPASDVQFSQRGLLGMAWSTHVSIYDPAKVLDSTAKSGVPGPYLTQNFPKSEPLSLAFCPFEDVLGVAHGKGFDSLIVPGAGEPNFDSSEANPFENRRTKREREVHSLLDKIQPDMITLDTEMLGQLESKTLQLQAEPAAPTRLTVAAQSSLAIVKSADGRPYARLSRIERLQLDGKAEEAEEALDAAEDDGDDEDPRSRSRLAANIPAQAGPVQEKKRARGRNKALKRYLRKKRKNVIDPQTVAVREKLERNRAQREQEARQKRGEAESAQPQSALDVFSRPRKRARGAPL</sequence>
<dbReference type="Pfam" id="PF08149">
    <property type="entry name" value="BING4CT"/>
    <property type="match status" value="1"/>
</dbReference>
<evidence type="ECO:0000256" key="8">
    <source>
        <dbReference type="PROSITE-ProRule" id="PRU00221"/>
    </source>
</evidence>
<dbReference type="OMA" id="EFLPYHW"/>
<gene>
    <name evidence="11" type="ORF">K437DRAFT_253646</name>
</gene>
<evidence type="ECO:0000256" key="4">
    <source>
        <dbReference type="ARBA" id="ARBA00022574"/>
    </source>
</evidence>
<dbReference type="GO" id="GO:0032040">
    <property type="term" value="C:small-subunit processome"/>
    <property type="evidence" value="ECO:0007669"/>
    <property type="project" value="TreeGrafter"/>
</dbReference>
<evidence type="ECO:0000256" key="6">
    <source>
        <dbReference type="ARBA" id="ARBA00023242"/>
    </source>
</evidence>
<evidence type="ECO:0000313" key="11">
    <source>
        <dbReference type="EMBL" id="KDN52995.1"/>
    </source>
</evidence>
<dbReference type="SMART" id="SM01033">
    <property type="entry name" value="BING4CT"/>
    <property type="match status" value="1"/>
</dbReference>
<dbReference type="SUPFAM" id="SSF50978">
    <property type="entry name" value="WD40 repeat-like"/>
    <property type="match status" value="1"/>
</dbReference>
<dbReference type="PANTHER" id="PTHR14085:SF3">
    <property type="entry name" value="WD REPEAT-CONTAINING PROTEIN 46"/>
    <property type="match status" value="1"/>
</dbReference>
<keyword evidence="5" id="KW-0677">Repeat</keyword>
<evidence type="ECO:0000256" key="3">
    <source>
        <dbReference type="ARBA" id="ARBA00022552"/>
    </source>
</evidence>
<keyword evidence="12" id="KW-1185">Reference proteome</keyword>
<evidence type="ECO:0000256" key="5">
    <source>
        <dbReference type="ARBA" id="ARBA00022737"/>
    </source>
</evidence>
<feature type="compositionally biased region" description="Basic and acidic residues" evidence="9">
    <location>
        <begin position="612"/>
        <end position="634"/>
    </location>
</feature>
<feature type="domain" description="BING4 C-terminal" evidence="10">
    <location>
        <begin position="408"/>
        <end position="487"/>
    </location>
</feature>
<feature type="compositionally biased region" description="Basic residues" evidence="9">
    <location>
        <begin position="584"/>
        <end position="602"/>
    </location>
</feature>
<comment type="function">
    <text evidence="1">Involved in nucleolar processing of pre-18S ribosomal RNA.</text>
</comment>
<dbReference type="PROSITE" id="PS50294">
    <property type="entry name" value="WD_REPEATS_REGION"/>
    <property type="match status" value="1"/>
</dbReference>
<dbReference type="GO" id="GO:0030686">
    <property type="term" value="C:90S preribosome"/>
    <property type="evidence" value="ECO:0007669"/>
    <property type="project" value="TreeGrafter"/>
</dbReference>
<dbReference type="SMART" id="SM00320">
    <property type="entry name" value="WD40"/>
    <property type="match status" value="5"/>
</dbReference>
<dbReference type="Gene3D" id="2.130.10.10">
    <property type="entry name" value="YVTN repeat-like/Quinoprotein amine dehydrogenase"/>
    <property type="match status" value="2"/>
</dbReference>
<keyword evidence="3" id="KW-0698">rRNA processing</keyword>
<keyword evidence="6" id="KW-0539">Nucleus</keyword>
<dbReference type="HOGENOM" id="CLU_022996_1_0_1"/>
<evidence type="ECO:0000256" key="1">
    <source>
        <dbReference type="ARBA" id="ARBA00004099"/>
    </source>
</evidence>
<dbReference type="GeneID" id="25263628"/>
<proteinExistence type="predicted"/>
<dbReference type="InterPro" id="IPR001680">
    <property type="entry name" value="WD40_rpt"/>
</dbReference>
<dbReference type="PANTHER" id="PTHR14085">
    <property type="entry name" value="WD-REPEAT PROTEIN BING4"/>
    <property type="match status" value="1"/>
</dbReference>
<feature type="compositionally biased region" description="Basic and acidic residues" evidence="9">
    <location>
        <begin position="18"/>
        <end position="34"/>
    </location>
</feature>
<reference evidence="11 12" key="1">
    <citation type="submission" date="2014-05" db="EMBL/GenBank/DDBJ databases">
        <title>Draft genome sequence of a rare smut relative, Tilletiaria anomala UBC 951.</title>
        <authorList>
            <consortium name="DOE Joint Genome Institute"/>
            <person name="Toome M."/>
            <person name="Kuo A."/>
            <person name="Henrissat B."/>
            <person name="Lipzen A."/>
            <person name="Tritt A."/>
            <person name="Yoshinaga Y."/>
            <person name="Zane M."/>
            <person name="Barry K."/>
            <person name="Grigoriev I.V."/>
            <person name="Spatafora J.W."/>
            <person name="Aimea M.C."/>
        </authorList>
    </citation>
    <scope>NUCLEOTIDE SEQUENCE [LARGE SCALE GENOMIC DNA]</scope>
    <source>
        <strain evidence="11 12">UBC 951</strain>
    </source>
</reference>
<dbReference type="RefSeq" id="XP_013245834.1">
    <property type="nucleotide sequence ID" value="XM_013390380.1"/>
</dbReference>
<protein>
    <recommendedName>
        <fullName evidence="7">U three protein 7</fullName>
    </recommendedName>
</protein>
<evidence type="ECO:0000313" key="12">
    <source>
        <dbReference type="Proteomes" id="UP000027361"/>
    </source>
</evidence>
<dbReference type="Proteomes" id="UP000027361">
    <property type="component" value="Unassembled WGS sequence"/>
</dbReference>
<dbReference type="OrthoDB" id="10251154at2759"/>
<feature type="compositionally biased region" description="Polar residues" evidence="9">
    <location>
        <begin position="36"/>
        <end position="62"/>
    </location>
</feature>
<dbReference type="InterPro" id="IPR036322">
    <property type="entry name" value="WD40_repeat_dom_sf"/>
</dbReference>
<name>A0A066WQS2_TILAU</name>
<feature type="region of interest" description="Disordered" evidence="9">
    <location>
        <begin position="448"/>
        <end position="468"/>
    </location>
</feature>
<feature type="compositionally biased region" description="Basic residues" evidence="9">
    <location>
        <begin position="648"/>
        <end position="658"/>
    </location>
</feature>
<comment type="subcellular location">
    <subcellularLocation>
        <location evidence="2">Nucleus</location>
        <location evidence="2">Nucleolus</location>
    </subcellularLocation>
</comment>
<dbReference type="InterPro" id="IPR040315">
    <property type="entry name" value="WDR46/Utp7"/>
</dbReference>
<feature type="region of interest" description="Disordered" evidence="9">
    <location>
        <begin position="548"/>
        <end position="658"/>
    </location>
</feature>
<dbReference type="GO" id="GO:0000462">
    <property type="term" value="P:maturation of SSU-rRNA from tricistronic rRNA transcript (SSU-rRNA, 5.8S rRNA, LSU-rRNA)"/>
    <property type="evidence" value="ECO:0007669"/>
    <property type="project" value="TreeGrafter"/>
</dbReference>